<evidence type="ECO:0000313" key="12">
    <source>
        <dbReference type="Proteomes" id="UP000005226"/>
    </source>
</evidence>
<keyword evidence="3 9" id="KW-0732">Signal</keyword>
<sequence length="628" mass="70388">MSVDDGLTMWQAALLLYHLCSLHDLVWAQEEVASVAPQNCSVHCIQKGEAGCEYCRITRADIKNALGFHLFTNLGSCIPRPCDHFHGTEDPQICQHYVHAPNDVKIEFLDDPNPIFDTIVVSWKPSYYGIAFLRGFQVSLQHLGGSRITCQLFLFHRNLTLQPSHANTVYKSDPFRDLSLGAQYALTVMALPVPEQWERFYHSETFSTRSCAEKNGLDKCNKDWYPRYTEVTQEGTNITVTFNLAPPLLGISSYFFQCYANGMRKYIDIIPDFSKNETHHSFQLSDLLEGVNYTCEIAANREDAVRKTFSIYIQQKAHSVEPSLTLMLPPSLVLLVFLLLFLAACVRKGPTLHMRKLFLKPGLFPASLSEMEQQDQDGNSPEEVMAINRATPPCLLICYSSNDGPAHVKAVVQLGAFIQKHMATQVQWMGLLRFAAGFCEINRLQFCFPLQVFLDLWDSLSVAREGSMVWHCQKIRESDFILVVCSQGLNRRPAAPGTEKFKEEEADAGLNCASDTAVQVISEEVGRAKARGQDLSKYIAAIFEYCDETDIPTELRLVSNYTLPNDLVLLFSHLHGMTLYRPGSYLKVNHISAEGFTELPAGAALQQAICEAGMAMAAKKHPSLDGED</sequence>
<reference evidence="11 12" key="1">
    <citation type="journal article" date="2011" name="Genome Biol. Evol.">
        <title>Integration of the genetic map and genome assembly of fugu facilitates insights into distinct features of genome evolution in teleosts and mammals.</title>
        <authorList>
            <person name="Kai W."/>
            <person name="Kikuchi K."/>
            <person name="Tohari S."/>
            <person name="Chew A.K."/>
            <person name="Tay A."/>
            <person name="Fujiwara A."/>
            <person name="Hosoya S."/>
            <person name="Suetake H."/>
            <person name="Naruse K."/>
            <person name="Brenner S."/>
            <person name="Suzuki Y."/>
            <person name="Venkatesh B."/>
        </authorList>
    </citation>
    <scope>NUCLEOTIDE SEQUENCE [LARGE SCALE GENOMIC DNA]</scope>
</reference>
<evidence type="ECO:0000313" key="11">
    <source>
        <dbReference type="Ensembl" id="ENSTRUP00000084968.1"/>
    </source>
</evidence>
<comment type="subcellular location">
    <subcellularLocation>
        <location evidence="1">Membrane</location>
        <topology evidence="1">Single-pass type I membrane protein</topology>
    </subcellularLocation>
</comment>
<dbReference type="Proteomes" id="UP000005226">
    <property type="component" value="Chromosome 3"/>
</dbReference>
<dbReference type="OMA" id="SMAWHCR"/>
<keyword evidence="4 8" id="KW-1133">Transmembrane helix</keyword>
<dbReference type="GeneTree" id="ENSGT00940000156669"/>
<dbReference type="PANTHER" id="PTHR15583:SF17">
    <property type="entry name" value="INTERLEUKIN-17 RECEPTOR D ISOFORM X1"/>
    <property type="match status" value="1"/>
</dbReference>
<feature type="domain" description="SEFIR" evidence="10">
    <location>
        <begin position="392"/>
        <end position="572"/>
    </location>
</feature>
<dbReference type="InterPro" id="IPR013568">
    <property type="entry name" value="SEFIR_dom"/>
</dbReference>
<reference evidence="11" key="2">
    <citation type="submission" date="2025-08" db="UniProtKB">
        <authorList>
            <consortium name="Ensembl"/>
        </authorList>
    </citation>
    <scope>IDENTIFICATION</scope>
</reference>
<evidence type="ECO:0000256" key="7">
    <source>
        <dbReference type="ARBA" id="ARBA00023180"/>
    </source>
</evidence>
<reference evidence="11" key="3">
    <citation type="submission" date="2025-09" db="UniProtKB">
        <authorList>
            <consortium name="Ensembl"/>
        </authorList>
    </citation>
    <scope>IDENTIFICATION</scope>
</reference>
<dbReference type="PANTHER" id="PTHR15583">
    <property type="entry name" value="INTERLEUKIN-17 RECEPTOR"/>
    <property type="match status" value="1"/>
</dbReference>
<dbReference type="InterPro" id="IPR031951">
    <property type="entry name" value="IL17R_D_N"/>
</dbReference>
<evidence type="ECO:0000256" key="1">
    <source>
        <dbReference type="ARBA" id="ARBA00004479"/>
    </source>
</evidence>
<dbReference type="GO" id="GO:0016020">
    <property type="term" value="C:membrane"/>
    <property type="evidence" value="ECO:0007669"/>
    <property type="project" value="UniProtKB-SubCell"/>
</dbReference>
<name>A0A674PH44_TAKRU</name>
<dbReference type="Pfam" id="PF08357">
    <property type="entry name" value="SEFIR"/>
    <property type="match status" value="1"/>
</dbReference>
<evidence type="ECO:0000256" key="6">
    <source>
        <dbReference type="ARBA" id="ARBA00023170"/>
    </source>
</evidence>
<evidence type="ECO:0000256" key="4">
    <source>
        <dbReference type="ARBA" id="ARBA00022989"/>
    </source>
</evidence>
<keyword evidence="6" id="KW-0675">Receptor</keyword>
<dbReference type="Pfam" id="PF16742">
    <property type="entry name" value="IL17R_D_N"/>
    <property type="match status" value="1"/>
</dbReference>
<keyword evidence="5 8" id="KW-0472">Membrane</keyword>
<evidence type="ECO:0000256" key="9">
    <source>
        <dbReference type="SAM" id="SignalP"/>
    </source>
</evidence>
<evidence type="ECO:0000256" key="3">
    <source>
        <dbReference type="ARBA" id="ARBA00022729"/>
    </source>
</evidence>
<protein>
    <submittedName>
        <fullName evidence="11">Si:ch211-207e14.4</fullName>
    </submittedName>
</protein>
<keyword evidence="12" id="KW-1185">Reference proteome</keyword>
<dbReference type="InterPro" id="IPR039465">
    <property type="entry name" value="IL-17_rcpt-like"/>
</dbReference>
<evidence type="ECO:0000256" key="8">
    <source>
        <dbReference type="SAM" id="Phobius"/>
    </source>
</evidence>
<dbReference type="InParanoid" id="A0A674PH44"/>
<proteinExistence type="predicted"/>
<evidence type="ECO:0000259" key="10">
    <source>
        <dbReference type="PROSITE" id="PS51534"/>
    </source>
</evidence>
<feature type="chain" id="PRO_5025629633" evidence="9">
    <location>
        <begin position="29"/>
        <end position="628"/>
    </location>
</feature>
<feature type="transmembrane region" description="Helical" evidence="8">
    <location>
        <begin position="326"/>
        <end position="346"/>
    </location>
</feature>
<dbReference type="Ensembl" id="ENSTRUT00000074545.1">
    <property type="protein sequence ID" value="ENSTRUP00000084968.1"/>
    <property type="gene ID" value="ENSTRUG00000020207.2"/>
</dbReference>
<accession>A0A674PH44</accession>
<dbReference type="FunCoup" id="A0A674PH44">
    <property type="interactions" value="11"/>
</dbReference>
<keyword evidence="7" id="KW-0325">Glycoprotein</keyword>
<dbReference type="AlphaFoldDB" id="A0A674PH44"/>
<keyword evidence="2 8" id="KW-0812">Transmembrane</keyword>
<gene>
    <name evidence="11" type="primary">si:ch211-207e14.4</name>
</gene>
<evidence type="ECO:0000256" key="5">
    <source>
        <dbReference type="ARBA" id="ARBA00023136"/>
    </source>
</evidence>
<evidence type="ECO:0000256" key="2">
    <source>
        <dbReference type="ARBA" id="ARBA00022692"/>
    </source>
</evidence>
<dbReference type="GO" id="GO:0030368">
    <property type="term" value="F:interleukin-17 receptor activity"/>
    <property type="evidence" value="ECO:0007669"/>
    <property type="project" value="InterPro"/>
</dbReference>
<dbReference type="Gene3D" id="3.40.50.11530">
    <property type="match status" value="1"/>
</dbReference>
<dbReference type="PROSITE" id="PS51534">
    <property type="entry name" value="SEFIR"/>
    <property type="match status" value="1"/>
</dbReference>
<feature type="signal peptide" evidence="9">
    <location>
        <begin position="1"/>
        <end position="28"/>
    </location>
</feature>
<organism evidence="11 12">
    <name type="scientific">Takifugu rubripes</name>
    <name type="common">Japanese pufferfish</name>
    <name type="synonym">Fugu rubripes</name>
    <dbReference type="NCBI Taxonomy" id="31033"/>
    <lineage>
        <taxon>Eukaryota</taxon>
        <taxon>Metazoa</taxon>
        <taxon>Chordata</taxon>
        <taxon>Craniata</taxon>
        <taxon>Vertebrata</taxon>
        <taxon>Euteleostomi</taxon>
        <taxon>Actinopterygii</taxon>
        <taxon>Neopterygii</taxon>
        <taxon>Teleostei</taxon>
        <taxon>Neoteleostei</taxon>
        <taxon>Acanthomorphata</taxon>
        <taxon>Eupercaria</taxon>
        <taxon>Tetraodontiformes</taxon>
        <taxon>Tetradontoidea</taxon>
        <taxon>Tetraodontidae</taxon>
        <taxon>Takifugu</taxon>
    </lineage>
</organism>